<feature type="transmembrane region" description="Helical" evidence="1">
    <location>
        <begin position="54"/>
        <end position="74"/>
    </location>
</feature>
<comment type="caution">
    <text evidence="2">The sequence shown here is derived from an EMBL/GenBank/DDBJ whole genome shotgun (WGS) entry which is preliminary data.</text>
</comment>
<evidence type="ECO:0000256" key="1">
    <source>
        <dbReference type="SAM" id="Phobius"/>
    </source>
</evidence>
<keyword evidence="1" id="KW-0812">Transmembrane</keyword>
<dbReference type="AlphaFoldDB" id="A0A0F9I498"/>
<feature type="transmembrane region" description="Helical" evidence="1">
    <location>
        <begin position="6"/>
        <end position="22"/>
    </location>
</feature>
<evidence type="ECO:0000313" key="2">
    <source>
        <dbReference type="EMBL" id="KKL88655.1"/>
    </source>
</evidence>
<name>A0A0F9I498_9ZZZZ</name>
<dbReference type="EMBL" id="LAZR01020502">
    <property type="protein sequence ID" value="KKL88655.1"/>
    <property type="molecule type" value="Genomic_DNA"/>
</dbReference>
<accession>A0A0F9I498</accession>
<gene>
    <name evidence="2" type="ORF">LCGC14_1922530</name>
</gene>
<reference evidence="2" key="1">
    <citation type="journal article" date="2015" name="Nature">
        <title>Complex archaea that bridge the gap between prokaryotes and eukaryotes.</title>
        <authorList>
            <person name="Spang A."/>
            <person name="Saw J.H."/>
            <person name="Jorgensen S.L."/>
            <person name="Zaremba-Niedzwiedzka K."/>
            <person name="Martijn J."/>
            <person name="Lind A.E."/>
            <person name="van Eijk R."/>
            <person name="Schleper C."/>
            <person name="Guy L."/>
            <person name="Ettema T.J."/>
        </authorList>
    </citation>
    <scope>NUCLEOTIDE SEQUENCE</scope>
</reference>
<sequence>MNEIVGSVILTILIFAILYFIVASKLKLGFETTIVFLFPTIVILSLAIGGFSIVYAFATITVAILIGFAFQRLIGNR</sequence>
<feature type="transmembrane region" description="Helical" evidence="1">
    <location>
        <begin position="29"/>
        <end position="48"/>
    </location>
</feature>
<organism evidence="2">
    <name type="scientific">marine sediment metagenome</name>
    <dbReference type="NCBI Taxonomy" id="412755"/>
    <lineage>
        <taxon>unclassified sequences</taxon>
        <taxon>metagenomes</taxon>
        <taxon>ecological metagenomes</taxon>
    </lineage>
</organism>
<protein>
    <submittedName>
        <fullName evidence="2">Uncharacterized protein</fullName>
    </submittedName>
</protein>
<proteinExistence type="predicted"/>
<keyword evidence="1" id="KW-1133">Transmembrane helix</keyword>
<keyword evidence="1" id="KW-0472">Membrane</keyword>